<dbReference type="SMART" id="SM00343">
    <property type="entry name" value="ZnF_C2HC"/>
    <property type="match status" value="2"/>
</dbReference>
<dbReference type="InterPro" id="IPR000477">
    <property type="entry name" value="RT_dom"/>
</dbReference>
<dbReference type="CDD" id="cd01647">
    <property type="entry name" value="RT_LTR"/>
    <property type="match status" value="1"/>
</dbReference>
<keyword evidence="4" id="KW-0548">Nucleotidyltransferase</keyword>
<dbReference type="SUPFAM" id="SSF53098">
    <property type="entry name" value="Ribonuclease H-like"/>
    <property type="match status" value="1"/>
</dbReference>
<dbReference type="Pfam" id="PF17921">
    <property type="entry name" value="Integrase_H2C2"/>
    <property type="match status" value="1"/>
</dbReference>
<evidence type="ECO:0000256" key="10">
    <source>
        <dbReference type="ARBA" id="ARBA00022842"/>
    </source>
</evidence>
<dbReference type="InterPro" id="IPR001969">
    <property type="entry name" value="Aspartic_peptidase_AS"/>
</dbReference>
<dbReference type="GO" id="GO:0004190">
    <property type="term" value="F:aspartic-type endopeptidase activity"/>
    <property type="evidence" value="ECO:0007669"/>
    <property type="project" value="UniProtKB-KW"/>
</dbReference>
<dbReference type="Pfam" id="PF03732">
    <property type="entry name" value="Retrotrans_gag"/>
    <property type="match status" value="1"/>
</dbReference>
<dbReference type="InterPro" id="IPR056924">
    <property type="entry name" value="SH3_Tf2-1"/>
</dbReference>
<dbReference type="InterPro" id="IPR005162">
    <property type="entry name" value="Retrotrans_gag_dom"/>
</dbReference>
<dbReference type="PANTHER" id="PTHR37984">
    <property type="entry name" value="PROTEIN CBG26694"/>
    <property type="match status" value="1"/>
</dbReference>
<keyword evidence="14" id="KW-0238">DNA-binding</keyword>
<dbReference type="FunFam" id="3.10.10.10:FF:000007">
    <property type="entry name" value="Retrovirus-related Pol polyprotein from transposon 17.6-like Protein"/>
    <property type="match status" value="1"/>
</dbReference>
<dbReference type="Pfam" id="PF08284">
    <property type="entry name" value="RVP_2"/>
    <property type="match status" value="1"/>
</dbReference>
<keyword evidence="16" id="KW-0862">Zinc</keyword>
<keyword evidence="5" id="KW-0540">Nuclease</keyword>
<keyword evidence="13" id="KW-0239">DNA-directed DNA polymerase</keyword>
<evidence type="ECO:0000256" key="16">
    <source>
        <dbReference type="PROSITE-ProRule" id="PRU00047"/>
    </source>
</evidence>
<dbReference type="PROSITE" id="PS50878">
    <property type="entry name" value="RT_POL"/>
    <property type="match status" value="1"/>
</dbReference>
<dbReference type="Gene3D" id="2.40.70.10">
    <property type="entry name" value="Acid Proteases"/>
    <property type="match status" value="1"/>
</dbReference>
<dbReference type="InterPro" id="IPR043128">
    <property type="entry name" value="Rev_trsase/Diguanyl_cyclase"/>
</dbReference>
<evidence type="ECO:0000256" key="12">
    <source>
        <dbReference type="ARBA" id="ARBA00022918"/>
    </source>
</evidence>
<dbReference type="InterPro" id="IPR050951">
    <property type="entry name" value="Retrovirus_Pol_polyprotein"/>
</dbReference>
<dbReference type="Gene3D" id="3.30.70.270">
    <property type="match status" value="2"/>
</dbReference>
<dbReference type="FunFam" id="3.30.70.270:FF:000026">
    <property type="entry name" value="Transposon Ty3-G Gag-Pol polyprotein"/>
    <property type="match status" value="1"/>
</dbReference>
<evidence type="ECO:0000256" key="6">
    <source>
        <dbReference type="ARBA" id="ARBA00022723"/>
    </source>
</evidence>
<dbReference type="FunFam" id="3.30.420.10:FF:000032">
    <property type="entry name" value="Retrovirus-related Pol polyprotein from transposon 297-like Protein"/>
    <property type="match status" value="1"/>
</dbReference>
<keyword evidence="8" id="KW-0255">Endonuclease</keyword>
<dbReference type="CDD" id="cd09274">
    <property type="entry name" value="RNase_HI_RT_Ty3"/>
    <property type="match status" value="1"/>
</dbReference>
<reference evidence="21" key="1">
    <citation type="journal article" date="2023" name="bioRxiv">
        <title>Improved chromosome-level genome assembly for marigold (Tagetes erecta).</title>
        <authorList>
            <person name="Jiang F."/>
            <person name="Yuan L."/>
            <person name="Wang S."/>
            <person name="Wang H."/>
            <person name="Xu D."/>
            <person name="Wang A."/>
            <person name="Fan W."/>
        </authorList>
    </citation>
    <scope>NUCLEOTIDE SEQUENCE</scope>
    <source>
        <strain evidence="21">WSJ</strain>
        <tissue evidence="21">Leaf</tissue>
    </source>
</reference>
<dbReference type="GO" id="GO:0003887">
    <property type="term" value="F:DNA-directed DNA polymerase activity"/>
    <property type="evidence" value="ECO:0007669"/>
    <property type="project" value="UniProtKB-KW"/>
</dbReference>
<keyword evidence="6" id="KW-0479">Metal-binding</keyword>
<dbReference type="SUPFAM" id="SSF57756">
    <property type="entry name" value="Retrovirus zinc finger-like domains"/>
    <property type="match status" value="1"/>
</dbReference>
<dbReference type="InterPro" id="IPR012337">
    <property type="entry name" value="RNaseH-like_sf"/>
</dbReference>
<dbReference type="Pfam" id="PF17917">
    <property type="entry name" value="RT_RNaseH"/>
    <property type="match status" value="1"/>
</dbReference>
<keyword evidence="9" id="KW-0378">Hydrolase</keyword>
<dbReference type="Pfam" id="PF24626">
    <property type="entry name" value="SH3_Tf2-1"/>
    <property type="match status" value="1"/>
</dbReference>
<keyword evidence="15" id="KW-0233">DNA recombination</keyword>
<dbReference type="GO" id="GO:0004519">
    <property type="term" value="F:endonuclease activity"/>
    <property type="evidence" value="ECO:0007669"/>
    <property type="project" value="UniProtKB-KW"/>
</dbReference>
<evidence type="ECO:0000256" key="4">
    <source>
        <dbReference type="ARBA" id="ARBA00022695"/>
    </source>
</evidence>
<evidence type="ECO:0000256" key="1">
    <source>
        <dbReference type="ARBA" id="ARBA00012493"/>
    </source>
</evidence>
<evidence type="ECO:0000259" key="20">
    <source>
        <dbReference type="PROSITE" id="PS50994"/>
    </source>
</evidence>
<dbReference type="EC" id="2.7.7.49" evidence="1"/>
<dbReference type="GO" id="GO:0003677">
    <property type="term" value="F:DNA binding"/>
    <property type="evidence" value="ECO:0007669"/>
    <property type="project" value="UniProtKB-KW"/>
</dbReference>
<keyword evidence="10" id="KW-0460">Magnesium</keyword>
<dbReference type="InterPro" id="IPR041588">
    <property type="entry name" value="Integrase_H2C2"/>
</dbReference>
<evidence type="ECO:0000256" key="13">
    <source>
        <dbReference type="ARBA" id="ARBA00022932"/>
    </source>
</evidence>
<feature type="domain" description="CCHC-type" evidence="18">
    <location>
        <begin position="339"/>
        <end position="354"/>
    </location>
</feature>
<feature type="domain" description="Integrase catalytic" evidence="20">
    <location>
        <begin position="1128"/>
        <end position="1290"/>
    </location>
</feature>
<evidence type="ECO:0000256" key="3">
    <source>
        <dbReference type="ARBA" id="ARBA00022679"/>
    </source>
</evidence>
<dbReference type="GO" id="GO:0006310">
    <property type="term" value="P:DNA recombination"/>
    <property type="evidence" value="ECO:0007669"/>
    <property type="project" value="UniProtKB-KW"/>
</dbReference>
<evidence type="ECO:0000256" key="11">
    <source>
        <dbReference type="ARBA" id="ARBA00022908"/>
    </source>
</evidence>
<dbReference type="CDD" id="cd00303">
    <property type="entry name" value="retropepsin_like"/>
    <property type="match status" value="1"/>
</dbReference>
<evidence type="ECO:0000256" key="8">
    <source>
        <dbReference type="ARBA" id="ARBA00022759"/>
    </source>
</evidence>
<keyword evidence="22" id="KW-1185">Reference proteome</keyword>
<evidence type="ECO:0000256" key="5">
    <source>
        <dbReference type="ARBA" id="ARBA00022722"/>
    </source>
</evidence>
<evidence type="ECO:0000259" key="19">
    <source>
        <dbReference type="PROSITE" id="PS50878"/>
    </source>
</evidence>
<keyword evidence="3" id="KW-0808">Transferase</keyword>
<dbReference type="PROSITE" id="PS50994">
    <property type="entry name" value="INTEGRASE"/>
    <property type="match status" value="1"/>
</dbReference>
<dbReference type="EMBL" id="JAUHHV010000003">
    <property type="protein sequence ID" value="KAK1429499.1"/>
    <property type="molecule type" value="Genomic_DNA"/>
</dbReference>
<dbReference type="PANTHER" id="PTHR37984:SF5">
    <property type="entry name" value="PROTEIN NYNRIN-LIKE"/>
    <property type="match status" value="1"/>
</dbReference>
<dbReference type="GO" id="GO:0003964">
    <property type="term" value="F:RNA-directed DNA polymerase activity"/>
    <property type="evidence" value="ECO:0007669"/>
    <property type="project" value="UniProtKB-KW"/>
</dbReference>
<keyword evidence="16" id="KW-0863">Zinc-finger</keyword>
<name>A0AAD8P2A0_TARER</name>
<keyword evidence="2" id="KW-0645">Protease</keyword>
<evidence type="ECO:0000256" key="15">
    <source>
        <dbReference type="ARBA" id="ARBA00023172"/>
    </source>
</evidence>
<sequence length="1492" mass="169430">MAARRAQLANVIATQMANMLPNLVTQLNNANQNAGNATPRCTLKHFNSCGPTKFSGNEGATRLLQWYESMESTFVNCECPDNLKVRYATSVLQKGALTWWNDEKRRLGEAAVTALTWAQFKTTMTSKYCPPSEIRKLEGEFWNLQQDSGDNVAYNDRFSQLSVLCPNMVTPDSRGIEQYIGGLPMTIQDAVWGSKPATVGEAMSLAGRLTDNHVKAGTLNRKGNKKSKSTSDNESKPSGGKFHKGFKPESSSNSKKRKNHAANYAVTTQTPIAAPQGGYGGNVARKPYTGTLPKCNKCPFHHAPETPCRRCSICQRIGHLAKDCFNNANNVRAVPGRACYNCGDPTHYRNNCPQPINVNVNTNANANQAGRARTFNINTNQAQANNDVVNGMFLINERYASILFDSGADKSFVSLEFASSFTASRIGLDIPYVVEVANGKSVTISSFFKGCMLNLMGHVFYVDLLPMTLGSFDVIIGMDWLSANGAEIVCREKVVRVPLPSGQILNVSGEKSPVGLKLMSCVEAQKYIHKGYVAFLARVEVKESKEKKLEDIPVVRDFAEVFPDDVTGLPPARQVEFRIDLVPGATPVARAPYRLAPSELQELASQLQELSDKGFIRPSSSPWGAPILFVKKKDGSFRMCIDYRELNKLTVKNRYPLPRIDDLFDQLQGATCFSKIDLRSGYHQLRVHEDDIPKTAFRTRYGHFEFTVMPFGLTNAPAVFMDLMNRVCRPYLDRFVIVFIDDILIYSKSKAEHEQHLRTILQMLKQEQLYAKFSKCEFWLKEVQFLGHIVNEKGVQVDPAKIETVKNWSAPSTPTEIRSFLGLAGYYRRFIANFSKIAVPLTALTCKNVPFVWGPEQQKAFDVLKDKLCNAPILTLLDGHEDLVVYCDASKHGLGCVLMQRGKVIDYASRQLKIHEKNYATHDLELGAVVFAFKIWRHYLYGTKCLVYTDHKSLQHILNQKELNMRQRRWVELLNDYDCEIRYHPGKANVVADALSRKEHVMLSCATLRVDLKSKILEAQRMVVSEGTFRDEMNLGADSQLETKTDGLLYYMNRIWVPTRGVIRELIMDENHKSRYSIHPGADKMYKNLRPHYWWPCMKEEIARYVAKCLTCARVKAEHQRPSGLLVQPEIPVWKWESIAMDFVTKLPLSNGYDSIWVIIDRLTKSAHFLPIKETYSAEKRAQLYVKEIVCRHGVPLDIISDRDGRFMSRFWKGLQEALGTKLNLSTAYHPQTDGQSERTIQTLEDLLRSCVIDFKGKWDAHLPLIEFSYNNSYHSSIDMAPFEALYGRKCRSPLCWTEVGDSQITGPEMVQETTDKIRKIRENLLAARNRQKYYADKKRKPMEYEIGDMVLLKVSPWKGVFRFGKKGKLAPRYVGPFKVLKKIGKVSYELELPEELGSVHPVFHVSNLKKCLSDENLIVPLDEIQIDESMQFIERPLEIMDREVKQLKRSRIPIVKVRWESKRGPEFTWEREDQMKAKYPHLFVSASTTSV</sequence>
<proteinExistence type="predicted"/>
<comment type="caution">
    <text evidence="21">The sequence shown here is derived from an EMBL/GenBank/DDBJ whole genome shotgun (WGS) entry which is preliminary data.</text>
</comment>
<dbReference type="Pfam" id="PF00078">
    <property type="entry name" value="RVT_1"/>
    <property type="match status" value="1"/>
</dbReference>
<dbReference type="InterPro" id="IPR043502">
    <property type="entry name" value="DNA/RNA_pol_sf"/>
</dbReference>
<dbReference type="InterPro" id="IPR036397">
    <property type="entry name" value="RNaseH_sf"/>
</dbReference>
<keyword evidence="11" id="KW-0229">DNA integration</keyword>
<dbReference type="InterPro" id="IPR036875">
    <property type="entry name" value="Znf_CCHC_sf"/>
</dbReference>
<dbReference type="InterPro" id="IPR001878">
    <property type="entry name" value="Znf_CCHC"/>
</dbReference>
<protein>
    <recommendedName>
        <fullName evidence="1">RNA-directed DNA polymerase</fullName>
        <ecNumber evidence="1">2.7.7.49</ecNumber>
    </recommendedName>
</protein>
<dbReference type="PROSITE" id="PS00141">
    <property type="entry name" value="ASP_PROTEASE"/>
    <property type="match status" value="1"/>
</dbReference>
<evidence type="ECO:0000256" key="17">
    <source>
        <dbReference type="SAM" id="MobiDB-lite"/>
    </source>
</evidence>
<evidence type="ECO:0000256" key="9">
    <source>
        <dbReference type="ARBA" id="ARBA00022801"/>
    </source>
</evidence>
<organism evidence="21 22">
    <name type="scientific">Tagetes erecta</name>
    <name type="common">African marigold</name>
    <dbReference type="NCBI Taxonomy" id="13708"/>
    <lineage>
        <taxon>Eukaryota</taxon>
        <taxon>Viridiplantae</taxon>
        <taxon>Streptophyta</taxon>
        <taxon>Embryophyta</taxon>
        <taxon>Tracheophyta</taxon>
        <taxon>Spermatophyta</taxon>
        <taxon>Magnoliopsida</taxon>
        <taxon>eudicotyledons</taxon>
        <taxon>Gunneridae</taxon>
        <taxon>Pentapetalae</taxon>
        <taxon>asterids</taxon>
        <taxon>campanulids</taxon>
        <taxon>Asterales</taxon>
        <taxon>Asteraceae</taxon>
        <taxon>Asteroideae</taxon>
        <taxon>Heliantheae alliance</taxon>
        <taxon>Tageteae</taxon>
        <taxon>Tagetes</taxon>
    </lineage>
</organism>
<dbReference type="Gene3D" id="4.10.60.10">
    <property type="entry name" value="Zinc finger, CCHC-type"/>
    <property type="match status" value="1"/>
</dbReference>
<dbReference type="InterPro" id="IPR021109">
    <property type="entry name" value="Peptidase_aspartic_dom_sf"/>
</dbReference>
<dbReference type="Gene3D" id="1.10.340.70">
    <property type="match status" value="1"/>
</dbReference>
<gene>
    <name evidence="21" type="ORF">QVD17_11708</name>
</gene>
<feature type="domain" description="Reverse transcriptase" evidence="19">
    <location>
        <begin position="611"/>
        <end position="790"/>
    </location>
</feature>
<dbReference type="GO" id="GO:0006508">
    <property type="term" value="P:proteolysis"/>
    <property type="evidence" value="ECO:0007669"/>
    <property type="project" value="UniProtKB-KW"/>
</dbReference>
<dbReference type="InterPro" id="IPR041373">
    <property type="entry name" value="RT_RNaseH"/>
</dbReference>
<dbReference type="Proteomes" id="UP001229421">
    <property type="component" value="Unassembled WGS sequence"/>
</dbReference>
<dbReference type="Gene3D" id="3.10.10.10">
    <property type="entry name" value="HIV Type 1 Reverse Transcriptase, subunit A, domain 1"/>
    <property type="match status" value="1"/>
</dbReference>
<keyword evidence="12" id="KW-0695">RNA-directed DNA polymerase</keyword>
<evidence type="ECO:0000256" key="7">
    <source>
        <dbReference type="ARBA" id="ARBA00022750"/>
    </source>
</evidence>
<dbReference type="Gene3D" id="3.30.420.10">
    <property type="entry name" value="Ribonuclease H-like superfamily/Ribonuclease H"/>
    <property type="match status" value="1"/>
</dbReference>
<accession>A0AAD8P2A0</accession>
<dbReference type="GO" id="GO:0015074">
    <property type="term" value="P:DNA integration"/>
    <property type="evidence" value="ECO:0007669"/>
    <property type="project" value="UniProtKB-KW"/>
</dbReference>
<evidence type="ECO:0000256" key="2">
    <source>
        <dbReference type="ARBA" id="ARBA00022670"/>
    </source>
</evidence>
<evidence type="ECO:0000256" key="14">
    <source>
        <dbReference type="ARBA" id="ARBA00023125"/>
    </source>
</evidence>
<dbReference type="InterPro" id="IPR001584">
    <property type="entry name" value="Integrase_cat-core"/>
</dbReference>
<keyword evidence="7" id="KW-0064">Aspartyl protease</keyword>
<dbReference type="GO" id="GO:0008270">
    <property type="term" value="F:zinc ion binding"/>
    <property type="evidence" value="ECO:0007669"/>
    <property type="project" value="UniProtKB-KW"/>
</dbReference>
<evidence type="ECO:0000313" key="21">
    <source>
        <dbReference type="EMBL" id="KAK1429499.1"/>
    </source>
</evidence>
<dbReference type="SUPFAM" id="SSF56672">
    <property type="entry name" value="DNA/RNA polymerases"/>
    <property type="match status" value="1"/>
</dbReference>
<evidence type="ECO:0000259" key="18">
    <source>
        <dbReference type="PROSITE" id="PS50158"/>
    </source>
</evidence>
<dbReference type="SUPFAM" id="SSF50630">
    <property type="entry name" value="Acid proteases"/>
    <property type="match status" value="1"/>
</dbReference>
<evidence type="ECO:0000313" key="22">
    <source>
        <dbReference type="Proteomes" id="UP001229421"/>
    </source>
</evidence>
<dbReference type="PROSITE" id="PS50158">
    <property type="entry name" value="ZF_CCHC"/>
    <property type="match status" value="1"/>
</dbReference>
<dbReference type="Pfam" id="PF00098">
    <property type="entry name" value="zf-CCHC"/>
    <property type="match status" value="1"/>
</dbReference>
<feature type="region of interest" description="Disordered" evidence="17">
    <location>
        <begin position="213"/>
        <end position="261"/>
    </location>
</feature>